<dbReference type="InterPro" id="IPR013106">
    <property type="entry name" value="Ig_V-set"/>
</dbReference>
<dbReference type="InterPro" id="IPR036116">
    <property type="entry name" value="FN3_sf"/>
</dbReference>
<evidence type="ECO:0000256" key="2">
    <source>
        <dbReference type="ARBA" id="ARBA00022692"/>
    </source>
</evidence>
<dbReference type="SUPFAM" id="SSF49265">
    <property type="entry name" value="Fibronectin type III"/>
    <property type="match status" value="1"/>
</dbReference>
<evidence type="ECO:0000256" key="5">
    <source>
        <dbReference type="ARBA" id="ARBA00023157"/>
    </source>
</evidence>
<dbReference type="InterPro" id="IPR003599">
    <property type="entry name" value="Ig_sub"/>
</dbReference>
<dbReference type="SMART" id="SM00409">
    <property type="entry name" value="IG"/>
    <property type="match status" value="4"/>
</dbReference>
<evidence type="ECO:0000313" key="7">
    <source>
        <dbReference type="Proteomes" id="UP000504634"/>
    </source>
</evidence>
<keyword evidence="4" id="KW-0472">Membrane</keyword>
<feature type="domain" description="Ig-like" evidence="6">
    <location>
        <begin position="82"/>
        <end position="182"/>
    </location>
</feature>
<keyword evidence="5" id="KW-1015">Disulfide bond</keyword>
<dbReference type="Proteomes" id="UP000504634">
    <property type="component" value="Unplaced"/>
</dbReference>
<keyword evidence="2" id="KW-0812">Transmembrane</keyword>
<evidence type="ECO:0000256" key="4">
    <source>
        <dbReference type="ARBA" id="ARBA00023136"/>
    </source>
</evidence>
<keyword evidence="3" id="KW-1133">Transmembrane helix</keyword>
<reference evidence="8" key="1">
    <citation type="submission" date="2025-08" db="UniProtKB">
        <authorList>
            <consortium name="RefSeq"/>
        </authorList>
    </citation>
    <scope>IDENTIFICATION</scope>
    <source>
        <strain evidence="8">11010-0011.00</strain>
        <tissue evidence="8">Whole body</tissue>
    </source>
</reference>
<keyword evidence="7" id="KW-1185">Reference proteome</keyword>
<dbReference type="GeneID" id="115626385"/>
<dbReference type="SMART" id="SM00408">
    <property type="entry name" value="IGc2"/>
    <property type="match status" value="5"/>
</dbReference>
<dbReference type="InterPro" id="IPR003598">
    <property type="entry name" value="Ig_sub2"/>
</dbReference>
<dbReference type="AlphaFoldDB" id="A0A6J2TR69"/>
<dbReference type="InterPro" id="IPR036179">
    <property type="entry name" value="Ig-like_dom_sf"/>
</dbReference>
<dbReference type="PANTHER" id="PTHR23278:SF30">
    <property type="entry name" value="SIDESTEP VIII, ISOFORM B"/>
    <property type="match status" value="1"/>
</dbReference>
<proteinExistence type="predicted"/>
<evidence type="ECO:0000256" key="1">
    <source>
        <dbReference type="ARBA" id="ARBA00004167"/>
    </source>
</evidence>
<dbReference type="SUPFAM" id="SSF48726">
    <property type="entry name" value="Immunoglobulin"/>
    <property type="match status" value="5"/>
</dbReference>
<dbReference type="CDD" id="cd00096">
    <property type="entry name" value="Ig"/>
    <property type="match status" value="2"/>
</dbReference>
<feature type="domain" description="Ig-like" evidence="6">
    <location>
        <begin position="489"/>
        <end position="583"/>
    </location>
</feature>
<dbReference type="Pfam" id="PF07686">
    <property type="entry name" value="V-set"/>
    <property type="match status" value="1"/>
</dbReference>
<sequence>MLCPTRAEASLTSRQPLNCLLLLILRLLLLTLLITLNGNAATAATRARVSSSTTMTRNIEEENVLLWGILSGPPVLSESIMGTMGRLPCNVTPPIYEDRVALVIWYKVGLKTPIYSVDTRDSNFAQGTHWSDETYRERLSFNVEGRAGTLTIKATTEEDTGEYRCRVDFQKSPTRNSKVNLTVITPPESIIILDSKGATIKDEKLGPYNEGSILNITCVAIGGRPQPRVTWWHENTQLDNSAHPLSERRVGNVLSLGKLKRKNLDMQLTCQASNNNLTKPIISSVRLDMNLRPLIVKLQGENRPLSAENSYQLSCVVIGSRPAPTVTWWKGSTPMKNTHEIANPDGNMTTSILTFTPTIDDRGKFLSCRAEQSMIPESGMEDGWKLDIYHIPVVSLELGTNSLNSTLREGIDVFFECNIKSNPWIYKVSWRHNGNILENNPAEGIVVANQSLVLQNASRARSGIYTCVGSNREGDGESNPVQLDIRFAPVCRPLQRTLYSTGRNEMVKVACEIDANPTEATYVWKFNATQGETIDIPASLVAVDRGRSILHYTPATENDYGTLMCWATNEIGDQSEPCVYTIAPAGEPDPLLNCTLLNQTSTGFQIECIEGFDGGLQQDFIMEVYVNGTTRHPKIYKSKTPYFEVRGLVPGMGYNVFLIAHNNKGRSNATILQVYTLKDPEKQTVKITFTKSYNRPLTTTSTIAPSTAPDCVCDEDSDVGRGGSAEDESKLDDGSGQFEFFIII</sequence>
<dbReference type="PANTHER" id="PTHR23278">
    <property type="entry name" value="SIDESTEP PROTEIN"/>
    <property type="match status" value="1"/>
</dbReference>
<gene>
    <name evidence="8" type="primary">LOC115626385</name>
</gene>
<dbReference type="InterPro" id="IPR007110">
    <property type="entry name" value="Ig-like_dom"/>
</dbReference>
<dbReference type="PROSITE" id="PS50835">
    <property type="entry name" value="IG_LIKE"/>
    <property type="match status" value="5"/>
</dbReference>
<accession>A0A6J2TR69</accession>
<dbReference type="RefSeq" id="XP_030377608.1">
    <property type="nucleotide sequence ID" value="XM_030521748.1"/>
</dbReference>
<dbReference type="InterPro" id="IPR013162">
    <property type="entry name" value="CD80_C2-set"/>
</dbReference>
<name>A0A6J2TR69_DROLE</name>
<dbReference type="GO" id="GO:0016020">
    <property type="term" value="C:membrane"/>
    <property type="evidence" value="ECO:0007669"/>
    <property type="project" value="UniProtKB-SubCell"/>
</dbReference>
<feature type="domain" description="Ig-like" evidence="6">
    <location>
        <begin position="392"/>
        <end position="484"/>
    </location>
</feature>
<evidence type="ECO:0000259" key="6">
    <source>
        <dbReference type="PROSITE" id="PS50835"/>
    </source>
</evidence>
<evidence type="ECO:0000256" key="3">
    <source>
        <dbReference type="ARBA" id="ARBA00022989"/>
    </source>
</evidence>
<organism evidence="7 8">
    <name type="scientific">Drosophila lebanonensis</name>
    <name type="common">Fruit fly</name>
    <name type="synonym">Scaptodrosophila lebanonensis</name>
    <dbReference type="NCBI Taxonomy" id="7225"/>
    <lineage>
        <taxon>Eukaryota</taxon>
        <taxon>Metazoa</taxon>
        <taxon>Ecdysozoa</taxon>
        <taxon>Arthropoda</taxon>
        <taxon>Hexapoda</taxon>
        <taxon>Insecta</taxon>
        <taxon>Pterygota</taxon>
        <taxon>Neoptera</taxon>
        <taxon>Endopterygota</taxon>
        <taxon>Diptera</taxon>
        <taxon>Brachycera</taxon>
        <taxon>Muscomorpha</taxon>
        <taxon>Ephydroidea</taxon>
        <taxon>Drosophilidae</taxon>
        <taxon>Scaptodrosophila</taxon>
    </lineage>
</organism>
<evidence type="ECO:0000313" key="8">
    <source>
        <dbReference type="RefSeq" id="XP_030377608.1"/>
    </source>
</evidence>
<feature type="domain" description="Ig-like" evidence="6">
    <location>
        <begin position="187"/>
        <end position="283"/>
    </location>
</feature>
<dbReference type="Pfam" id="PF08205">
    <property type="entry name" value="C2-set_2"/>
    <property type="match status" value="2"/>
</dbReference>
<feature type="domain" description="Ig-like" evidence="6">
    <location>
        <begin position="293"/>
        <end position="387"/>
    </location>
</feature>
<comment type="subcellular location">
    <subcellularLocation>
        <location evidence="1">Membrane</location>
        <topology evidence="1">Single-pass membrane protein</topology>
    </subcellularLocation>
</comment>
<protein>
    <submittedName>
        <fullName evidence="8">Nephrin isoform X1</fullName>
    </submittedName>
</protein>
<dbReference type="Pfam" id="PF13895">
    <property type="entry name" value="Ig_2"/>
    <property type="match status" value="1"/>
</dbReference>
<dbReference type="InterPro" id="IPR013783">
    <property type="entry name" value="Ig-like_fold"/>
</dbReference>
<dbReference type="Gene3D" id="2.60.40.10">
    <property type="entry name" value="Immunoglobulins"/>
    <property type="match status" value="5"/>
</dbReference>